<dbReference type="InterPro" id="IPR011547">
    <property type="entry name" value="SLC26A/SulP_dom"/>
</dbReference>
<keyword evidence="2 5" id="KW-0812">Transmembrane</keyword>
<dbReference type="InterPro" id="IPR001902">
    <property type="entry name" value="SLC26A/SulP_fam"/>
</dbReference>
<dbReference type="GO" id="GO:0055085">
    <property type="term" value="P:transmembrane transport"/>
    <property type="evidence" value="ECO:0007669"/>
    <property type="project" value="InterPro"/>
</dbReference>
<gene>
    <name evidence="7" type="ORF">EDC65_2607</name>
</gene>
<feature type="transmembrane region" description="Helical" evidence="5">
    <location>
        <begin position="302"/>
        <end position="325"/>
    </location>
</feature>
<feature type="transmembrane region" description="Helical" evidence="5">
    <location>
        <begin position="345"/>
        <end position="374"/>
    </location>
</feature>
<feature type="transmembrane region" description="Helical" evidence="5">
    <location>
        <begin position="395"/>
        <end position="420"/>
    </location>
</feature>
<evidence type="ECO:0000256" key="3">
    <source>
        <dbReference type="ARBA" id="ARBA00022989"/>
    </source>
</evidence>
<evidence type="ECO:0000256" key="4">
    <source>
        <dbReference type="ARBA" id="ARBA00023136"/>
    </source>
</evidence>
<sequence length="565" mass="58606">MEDRATGPRRPPEPTFAELFTPKLVTVLREGYRAADLRADMIAGLTVAIVALPLSMAIAIASGAGPERGLYTAIIGGFLISALGGSRFQVGGPAGAFIILVAATVDRHGMDGLLLATMLAGFILLALGFLRLGTYVKFIPYPVTVGFTAGIAVIIFASQVKELLGLTLAGREPGEIVDKVATLWGAAGTLNPAALAVAVATIAIISGLRRWRPAWPGLLIAVVLVSVAAALLALPVETIGTRFGGIPSTLPWPELPPVSWERVQAVLPDALAFALLGAIESLLSAVVADGMTGRRHRSNCELVAQGAANIGSALFGGICATGTIARTATNVRSGARGPVAGMLHSIFLLVFMLVAAPLAAYVPLAALAAVLALVAWKMIERHEMATLLRASRGDAVVLLATFLLTVFRDLTEGILVGFALGTLLFVHRMATATAIEAIDDQADARERVPFDPALAADPDVVVYRITGPLFFGAASTVGAVLDRIADQRRAFVVDLSAVPFLDSTAANTLAGAARKAARGNVRFFITGASVGVRRTLLAHGVAAPAVEYRAQITDAVAEAQATKAA</sequence>
<feature type="transmembrane region" description="Helical" evidence="5">
    <location>
        <begin position="73"/>
        <end position="101"/>
    </location>
</feature>
<feature type="transmembrane region" description="Helical" evidence="5">
    <location>
        <begin position="180"/>
        <end position="205"/>
    </location>
</feature>
<keyword evidence="8" id="KW-1185">Reference proteome</keyword>
<feature type="transmembrane region" description="Helical" evidence="5">
    <location>
        <begin position="113"/>
        <end position="132"/>
    </location>
</feature>
<feature type="transmembrane region" description="Helical" evidence="5">
    <location>
        <begin position="217"/>
        <end position="236"/>
    </location>
</feature>
<evidence type="ECO:0000313" key="8">
    <source>
        <dbReference type="Proteomes" id="UP000278222"/>
    </source>
</evidence>
<organism evidence="7 8">
    <name type="scientific">Stella humosa</name>
    <dbReference type="NCBI Taxonomy" id="94"/>
    <lineage>
        <taxon>Bacteria</taxon>
        <taxon>Pseudomonadati</taxon>
        <taxon>Pseudomonadota</taxon>
        <taxon>Alphaproteobacteria</taxon>
        <taxon>Rhodospirillales</taxon>
        <taxon>Stellaceae</taxon>
        <taxon>Stella</taxon>
    </lineage>
</organism>
<comment type="caution">
    <text evidence="7">The sequence shown here is derived from an EMBL/GenBank/DDBJ whole genome shotgun (WGS) entry which is preliminary data.</text>
</comment>
<dbReference type="SUPFAM" id="SSF52091">
    <property type="entry name" value="SpoIIaa-like"/>
    <property type="match status" value="1"/>
</dbReference>
<evidence type="ECO:0000259" key="6">
    <source>
        <dbReference type="PROSITE" id="PS50801"/>
    </source>
</evidence>
<evidence type="ECO:0000256" key="2">
    <source>
        <dbReference type="ARBA" id="ARBA00022692"/>
    </source>
</evidence>
<proteinExistence type="predicted"/>
<dbReference type="GO" id="GO:0016020">
    <property type="term" value="C:membrane"/>
    <property type="evidence" value="ECO:0007669"/>
    <property type="project" value="UniProtKB-SubCell"/>
</dbReference>
<dbReference type="InterPro" id="IPR002645">
    <property type="entry name" value="STAS_dom"/>
</dbReference>
<dbReference type="InterPro" id="IPR036513">
    <property type="entry name" value="STAS_dom_sf"/>
</dbReference>
<dbReference type="PANTHER" id="PTHR11814">
    <property type="entry name" value="SULFATE TRANSPORTER"/>
    <property type="match status" value="1"/>
</dbReference>
<dbReference type="PROSITE" id="PS50801">
    <property type="entry name" value="STAS"/>
    <property type="match status" value="1"/>
</dbReference>
<feature type="domain" description="STAS" evidence="6">
    <location>
        <begin position="450"/>
        <end position="559"/>
    </location>
</feature>
<evidence type="ECO:0000256" key="1">
    <source>
        <dbReference type="ARBA" id="ARBA00004141"/>
    </source>
</evidence>
<dbReference type="Proteomes" id="UP000278222">
    <property type="component" value="Unassembled WGS sequence"/>
</dbReference>
<accession>A0A3N1LIR8</accession>
<feature type="transmembrane region" description="Helical" evidence="5">
    <location>
        <begin position="461"/>
        <end position="481"/>
    </location>
</feature>
<dbReference type="CDD" id="cd07042">
    <property type="entry name" value="STAS_SulP_like_sulfate_transporter"/>
    <property type="match status" value="1"/>
</dbReference>
<evidence type="ECO:0000256" key="5">
    <source>
        <dbReference type="SAM" id="Phobius"/>
    </source>
</evidence>
<dbReference type="EMBL" id="RJKX01000014">
    <property type="protein sequence ID" value="ROP90749.1"/>
    <property type="molecule type" value="Genomic_DNA"/>
</dbReference>
<reference evidence="7 8" key="1">
    <citation type="submission" date="2018-11" db="EMBL/GenBank/DDBJ databases">
        <title>Genomic Encyclopedia of Type Strains, Phase IV (KMG-IV): sequencing the most valuable type-strain genomes for metagenomic binning, comparative biology and taxonomic classification.</title>
        <authorList>
            <person name="Goeker M."/>
        </authorList>
    </citation>
    <scope>NUCLEOTIDE SEQUENCE [LARGE SCALE GENOMIC DNA]</scope>
    <source>
        <strain evidence="7 8">DSM 5900</strain>
    </source>
</reference>
<keyword evidence="3 5" id="KW-1133">Transmembrane helix</keyword>
<dbReference type="RefSeq" id="WP_123690149.1">
    <property type="nucleotide sequence ID" value="NZ_AP019700.1"/>
</dbReference>
<dbReference type="Pfam" id="PF01740">
    <property type="entry name" value="STAS"/>
    <property type="match status" value="1"/>
</dbReference>
<feature type="transmembrane region" description="Helical" evidence="5">
    <location>
        <begin position="139"/>
        <end position="160"/>
    </location>
</feature>
<protein>
    <submittedName>
        <fullName evidence="7">SulP family sulfate permease</fullName>
    </submittedName>
</protein>
<comment type="subcellular location">
    <subcellularLocation>
        <location evidence="1">Membrane</location>
        <topology evidence="1">Multi-pass membrane protein</topology>
    </subcellularLocation>
</comment>
<feature type="transmembrane region" description="Helical" evidence="5">
    <location>
        <begin position="41"/>
        <end position="61"/>
    </location>
</feature>
<dbReference type="Gene3D" id="3.30.750.24">
    <property type="entry name" value="STAS domain"/>
    <property type="match status" value="1"/>
</dbReference>
<evidence type="ECO:0000313" key="7">
    <source>
        <dbReference type="EMBL" id="ROP90749.1"/>
    </source>
</evidence>
<dbReference type="Pfam" id="PF00916">
    <property type="entry name" value="Sulfate_transp"/>
    <property type="match status" value="1"/>
</dbReference>
<keyword evidence="4 5" id="KW-0472">Membrane</keyword>
<dbReference type="AlphaFoldDB" id="A0A3N1LIR8"/>
<feature type="transmembrane region" description="Helical" evidence="5">
    <location>
        <begin position="270"/>
        <end position="290"/>
    </location>
</feature>
<dbReference type="OrthoDB" id="9769739at2"/>
<name>A0A3N1LIR8_9PROT</name>